<dbReference type="Proteomes" id="UP000245125">
    <property type="component" value="Unassembled WGS sequence"/>
</dbReference>
<reference evidence="3" key="1">
    <citation type="submission" date="2018-03" db="EMBL/GenBank/DDBJ databases">
        <authorList>
            <person name="Zecchin S."/>
        </authorList>
    </citation>
    <scope>NUCLEOTIDE SEQUENCE [LARGE SCALE GENOMIC DNA]</scope>
</reference>
<keyword evidence="1" id="KW-0812">Transmembrane</keyword>
<dbReference type="EMBL" id="OUUY01000013">
    <property type="protein sequence ID" value="SPP99722.1"/>
    <property type="molecule type" value="Genomic_DNA"/>
</dbReference>
<protein>
    <submittedName>
        <fullName evidence="2">Uncharacterized protein</fullName>
    </submittedName>
</protein>
<keyword evidence="1" id="KW-0472">Membrane</keyword>
<dbReference type="AlphaFoldDB" id="A0A2U3QE69"/>
<feature type="transmembrane region" description="Helical" evidence="1">
    <location>
        <begin position="15"/>
        <end position="33"/>
    </location>
</feature>
<accession>A0A2U3QE69</accession>
<keyword evidence="3" id="KW-1185">Reference proteome</keyword>
<proteinExistence type="predicted"/>
<evidence type="ECO:0000256" key="1">
    <source>
        <dbReference type="SAM" id="Phobius"/>
    </source>
</evidence>
<evidence type="ECO:0000313" key="2">
    <source>
        <dbReference type="EMBL" id="SPP99722.1"/>
    </source>
</evidence>
<keyword evidence="1" id="KW-1133">Transmembrane helix</keyword>
<sequence>MKEESIRKFILPPGPILSILLIGLLLLSVLLYYRAITIQRFFEPALAMTQPRIKFSNNINNLLLKEFGKEEIKGIKFKTGSILIEQSMLFPDTQNIDVAEPVILEKLGHVILSALSDPDIRDNISLIIVITRFPLNSGITSNKELRYQLQRRAELIRESLFSIEPQLEEKYGTYFAATAMAVDPTVKETNWIEFRIISTEMLHIEVLKRLEKYAH</sequence>
<gene>
    <name evidence="2" type="ORF">NBG4_110025</name>
</gene>
<name>A0A2U3QE69_9BACT</name>
<evidence type="ECO:0000313" key="3">
    <source>
        <dbReference type="Proteomes" id="UP000245125"/>
    </source>
</evidence>
<organism evidence="2 3">
    <name type="scientific">Candidatus Sulfobium mesophilum</name>
    <dbReference type="NCBI Taxonomy" id="2016548"/>
    <lineage>
        <taxon>Bacteria</taxon>
        <taxon>Pseudomonadati</taxon>
        <taxon>Nitrospirota</taxon>
        <taxon>Nitrospiria</taxon>
        <taxon>Nitrospirales</taxon>
        <taxon>Nitrospiraceae</taxon>
        <taxon>Candidatus Sulfobium</taxon>
    </lineage>
</organism>